<evidence type="ECO:0000313" key="1">
    <source>
        <dbReference type="EMBL" id="AKH46060.1"/>
    </source>
</evidence>
<proteinExistence type="predicted"/>
<sequence length="49" mass="5830">MILKFLSKESIKFKLPILLNDSSRSSKSHKRTVLIPCIYTLIHRFYFCL</sequence>
<accession>A0A0F7L2H8</accession>
<name>A0A0F7L2H8_9VIRU</name>
<reference evidence="1" key="2">
    <citation type="submission" date="2015-03" db="EMBL/GenBank/DDBJ databases">
        <authorList>
            <person name="Chow C.-E.T."/>
            <person name="Winget D.M."/>
            <person name="White R.A.III."/>
            <person name="Hallam S.J."/>
            <person name="Suttle C.A."/>
        </authorList>
    </citation>
    <scope>NUCLEOTIDE SEQUENCE</scope>
    <source>
        <strain evidence="1">Anoxic3_3</strain>
    </source>
</reference>
<organism evidence="1">
    <name type="scientific">uncultured marine virus</name>
    <dbReference type="NCBI Taxonomy" id="186617"/>
    <lineage>
        <taxon>Viruses</taxon>
        <taxon>environmental samples</taxon>
    </lineage>
</organism>
<reference evidence="1" key="1">
    <citation type="journal article" date="2015" name="Front. Microbiol.">
        <title>Combining genomic sequencing methods to explore viral diversity and reveal potential virus-host interactions.</title>
        <authorList>
            <person name="Chow C.E."/>
            <person name="Winget D.M."/>
            <person name="White R.A.III."/>
            <person name="Hallam S.J."/>
            <person name="Suttle C.A."/>
        </authorList>
    </citation>
    <scope>NUCLEOTIDE SEQUENCE</scope>
    <source>
        <strain evidence="1">Anoxic3_3</strain>
    </source>
</reference>
<dbReference type="EMBL" id="KR029578">
    <property type="protein sequence ID" value="AKH46060.1"/>
    <property type="molecule type" value="Genomic_DNA"/>
</dbReference>
<protein>
    <submittedName>
        <fullName evidence="1">Uncharacterized protein</fullName>
    </submittedName>
</protein>